<evidence type="ECO:0000313" key="3">
    <source>
        <dbReference type="Proteomes" id="UP000001306"/>
    </source>
</evidence>
<feature type="compositionally biased region" description="Gly residues" evidence="1">
    <location>
        <begin position="31"/>
        <end position="52"/>
    </location>
</feature>
<feature type="compositionally biased region" description="Basic and acidic residues" evidence="1">
    <location>
        <begin position="279"/>
        <end position="301"/>
    </location>
</feature>
<evidence type="ECO:0000313" key="2">
    <source>
        <dbReference type="EMBL" id="AAT88215.1"/>
    </source>
</evidence>
<feature type="region of interest" description="Disordered" evidence="1">
    <location>
        <begin position="1"/>
        <end position="301"/>
    </location>
</feature>
<feature type="compositionally biased region" description="Basic and acidic residues" evidence="1">
    <location>
        <begin position="91"/>
        <end position="106"/>
    </location>
</feature>
<dbReference type="eggNOG" id="COG0457">
    <property type="taxonomic scope" value="Bacteria"/>
</dbReference>
<keyword evidence="3" id="KW-1185">Reference proteome</keyword>
<feature type="compositionally biased region" description="Basic and acidic residues" evidence="1">
    <location>
        <begin position="71"/>
        <end position="83"/>
    </location>
</feature>
<dbReference type="AlphaFoldDB" id="Q6AHD0"/>
<dbReference type="STRING" id="281090.Lxx01410"/>
<feature type="compositionally biased region" description="Basic and acidic residues" evidence="1">
    <location>
        <begin position="219"/>
        <end position="229"/>
    </location>
</feature>
<proteinExistence type="predicted"/>
<name>Q6AHD0_LEIXX</name>
<evidence type="ECO:0008006" key="4">
    <source>
        <dbReference type="Google" id="ProtNLM"/>
    </source>
</evidence>
<sequence length="558" mass="60205">MSDTPADDGKTPRARRNSGRSAGHGDARPGDAGGKNTGWIRGGDAAGGGGDRAGTPRTGSGEGKPPFRAKRSADGRQPSRGERPYAVSPYRGDRSGDRKPYRREPSEGGAPPYRGERSGQGKPSFRGERSGGGKTSYRDDRAGRPSPRGERSRGEKPEKPEKPAYRGERAGEGKPPYRCGRAGAGDSAGERAGRFGNGNDRGSDGRPDRNGQRPKRNDRRSGYGDRDAPSSRGWRSSGGGRLHASRATQGRRDDERLWTKGGRPARGDWSAQDTALTPEQDRARELRSVRPRHDDPDLPHDIEARDLDKAARVELKTLSKDNAEWVARHLVMVSRVIEEDPVLAHRHALSASRRAGRIGVVRETLAITAYATGDFALALRELRTYRRITGSNDQLPLMVDSERGVGRPDRALELGRSVDRATLPSDVQVSLAIAMSGARLDRAQPEAALAELEIPQLDPDRAFSWSPDLFHAYAEVLEELGRAEQAASWRGHAERAAAALAEAYAGGERETIAVVEEEYRIEGLDAIHDEGAGDGADEGEAEAGVQEGEPGDGVAPEE</sequence>
<reference evidence="2 3" key="1">
    <citation type="journal article" date="2004" name="Mol. Plant Microbe Interact.">
        <title>The genome sequence of the Gram-positive sugarcane pathogen Leifsonia xyli subsp. xyli.</title>
        <authorList>
            <person name="Monteiro-Vitorello C.B."/>
            <person name="Camargo L.E.A."/>
            <person name="Van Sluys M.A."/>
            <person name="Kitajima J.P."/>
            <person name="Truffi D."/>
            <person name="do Amaral A.M."/>
            <person name="Harakava R."/>
            <person name="de Oliveira J.C.F."/>
            <person name="Wood D."/>
            <person name="de Oliveira M.C."/>
            <person name="Miyaki C.Y."/>
            <person name="Takita M.A."/>
            <person name="da Silva A.C.R."/>
            <person name="Furlan L.R."/>
            <person name="Carraro D.M."/>
            <person name="Camarotte G."/>
            <person name="Almeida N.F. Jr."/>
            <person name="Carrer H."/>
            <person name="Coutinho L.L."/>
            <person name="El-Dorry H.A."/>
            <person name="Ferro M.I.T."/>
            <person name="Gagliardi P.R."/>
            <person name="Giglioti E."/>
            <person name="Goldman M.H.S."/>
            <person name="Goldman G.H."/>
            <person name="Kimura E.T."/>
            <person name="Ferro E.S."/>
            <person name="Kuramae E.E."/>
            <person name="Lemos E.G.M."/>
            <person name="Lemos M.V.F."/>
            <person name="Mauro S.M.Z."/>
            <person name="Machado M.A."/>
            <person name="Marino C.L."/>
            <person name="Menck C.F."/>
            <person name="Nunes L.R."/>
            <person name="Oliveira R.C."/>
            <person name="Pereira G.G."/>
            <person name="Siqueira W."/>
            <person name="de Souza A.A."/>
            <person name="Tsai S.M."/>
            <person name="Zanca A.S."/>
            <person name="Simpson A.J.G."/>
            <person name="Brumbley S.M."/>
            <person name="Setubal J.C."/>
        </authorList>
    </citation>
    <scope>NUCLEOTIDE SEQUENCE [LARGE SCALE GENOMIC DNA]</scope>
    <source>
        <strain evidence="2 3">CTCB07</strain>
    </source>
</reference>
<dbReference type="EMBL" id="AE016822">
    <property type="protein sequence ID" value="AAT88215.1"/>
    <property type="molecule type" value="Genomic_DNA"/>
</dbReference>
<dbReference type="Proteomes" id="UP000001306">
    <property type="component" value="Chromosome"/>
</dbReference>
<accession>Q6AHD0</accession>
<gene>
    <name evidence="2" type="ordered locus">Lxx01410</name>
</gene>
<feature type="region of interest" description="Disordered" evidence="1">
    <location>
        <begin position="525"/>
        <end position="558"/>
    </location>
</feature>
<protein>
    <recommendedName>
        <fullName evidence="4">Primosomal protein</fullName>
    </recommendedName>
</protein>
<feature type="compositionally biased region" description="Basic and acidic residues" evidence="1">
    <location>
        <begin position="114"/>
        <end position="172"/>
    </location>
</feature>
<dbReference type="KEGG" id="lxx:Lxx01410"/>
<organism evidence="2 3">
    <name type="scientific">Leifsonia xyli subsp. xyli (strain CTCB07)</name>
    <dbReference type="NCBI Taxonomy" id="281090"/>
    <lineage>
        <taxon>Bacteria</taxon>
        <taxon>Bacillati</taxon>
        <taxon>Actinomycetota</taxon>
        <taxon>Actinomycetes</taxon>
        <taxon>Micrococcales</taxon>
        <taxon>Microbacteriaceae</taxon>
        <taxon>Leifsonia</taxon>
    </lineage>
</organism>
<evidence type="ECO:0000256" key="1">
    <source>
        <dbReference type="SAM" id="MobiDB-lite"/>
    </source>
</evidence>
<dbReference type="HOGENOM" id="CLU_488169_0_0_11"/>
<feature type="compositionally biased region" description="Basic and acidic residues" evidence="1">
    <location>
        <begin position="201"/>
        <end position="211"/>
    </location>
</feature>